<comment type="caution">
    <text evidence="1">The sequence shown here is derived from an EMBL/GenBank/DDBJ whole genome shotgun (WGS) entry which is preliminary data.</text>
</comment>
<keyword evidence="2" id="KW-1185">Reference proteome</keyword>
<evidence type="ECO:0000313" key="1">
    <source>
        <dbReference type="EMBL" id="KAI3751945.1"/>
    </source>
</evidence>
<evidence type="ECO:0000313" key="2">
    <source>
        <dbReference type="Proteomes" id="UP001055811"/>
    </source>
</evidence>
<accession>A0ACB9DZV2</accession>
<reference evidence="1 2" key="2">
    <citation type="journal article" date="2022" name="Mol. Ecol. Resour.">
        <title>The genomes of chicory, endive, great burdock and yacon provide insights into Asteraceae paleo-polyploidization history and plant inulin production.</title>
        <authorList>
            <person name="Fan W."/>
            <person name="Wang S."/>
            <person name="Wang H."/>
            <person name="Wang A."/>
            <person name="Jiang F."/>
            <person name="Liu H."/>
            <person name="Zhao H."/>
            <person name="Xu D."/>
            <person name="Zhang Y."/>
        </authorList>
    </citation>
    <scope>NUCLEOTIDE SEQUENCE [LARGE SCALE GENOMIC DNA]</scope>
    <source>
        <strain evidence="2">cv. Punajuju</strain>
        <tissue evidence="1">Leaves</tissue>
    </source>
</reference>
<name>A0ACB9DZV2_CICIN</name>
<dbReference type="EMBL" id="CM042012">
    <property type="protein sequence ID" value="KAI3751945.1"/>
    <property type="molecule type" value="Genomic_DNA"/>
</dbReference>
<sequence length="67" mass="7488">MQSFERRAQAHRTAYLNVSIGSVDNLVIVTATSQDVRSFEPIYEQDLSSSHDLKEGKMKLQATNSTS</sequence>
<dbReference type="Proteomes" id="UP001055811">
    <property type="component" value="Linkage Group LG04"/>
</dbReference>
<organism evidence="1 2">
    <name type="scientific">Cichorium intybus</name>
    <name type="common">Chicory</name>
    <dbReference type="NCBI Taxonomy" id="13427"/>
    <lineage>
        <taxon>Eukaryota</taxon>
        <taxon>Viridiplantae</taxon>
        <taxon>Streptophyta</taxon>
        <taxon>Embryophyta</taxon>
        <taxon>Tracheophyta</taxon>
        <taxon>Spermatophyta</taxon>
        <taxon>Magnoliopsida</taxon>
        <taxon>eudicotyledons</taxon>
        <taxon>Gunneridae</taxon>
        <taxon>Pentapetalae</taxon>
        <taxon>asterids</taxon>
        <taxon>campanulids</taxon>
        <taxon>Asterales</taxon>
        <taxon>Asteraceae</taxon>
        <taxon>Cichorioideae</taxon>
        <taxon>Cichorieae</taxon>
        <taxon>Cichoriinae</taxon>
        <taxon>Cichorium</taxon>
    </lineage>
</organism>
<proteinExistence type="predicted"/>
<protein>
    <submittedName>
        <fullName evidence="1">Uncharacterized protein</fullName>
    </submittedName>
</protein>
<gene>
    <name evidence="1" type="ORF">L2E82_23039</name>
</gene>
<reference evidence="2" key="1">
    <citation type="journal article" date="2022" name="Mol. Ecol. Resour.">
        <title>The genomes of chicory, endive, great burdock and yacon provide insights into Asteraceae palaeo-polyploidization history and plant inulin production.</title>
        <authorList>
            <person name="Fan W."/>
            <person name="Wang S."/>
            <person name="Wang H."/>
            <person name="Wang A."/>
            <person name="Jiang F."/>
            <person name="Liu H."/>
            <person name="Zhao H."/>
            <person name="Xu D."/>
            <person name="Zhang Y."/>
        </authorList>
    </citation>
    <scope>NUCLEOTIDE SEQUENCE [LARGE SCALE GENOMIC DNA]</scope>
    <source>
        <strain evidence="2">cv. Punajuju</strain>
    </source>
</reference>